<dbReference type="PaxDb" id="6945-B7QM48"/>
<dbReference type="HOGENOM" id="CLU_2457297_0_0_1"/>
<organism>
    <name type="scientific">Ixodes scapularis</name>
    <name type="common">Black-legged tick</name>
    <name type="synonym">Deer tick</name>
    <dbReference type="NCBI Taxonomy" id="6945"/>
    <lineage>
        <taxon>Eukaryota</taxon>
        <taxon>Metazoa</taxon>
        <taxon>Ecdysozoa</taxon>
        <taxon>Arthropoda</taxon>
        <taxon>Chelicerata</taxon>
        <taxon>Arachnida</taxon>
        <taxon>Acari</taxon>
        <taxon>Parasitiformes</taxon>
        <taxon>Ixodida</taxon>
        <taxon>Ixodoidea</taxon>
        <taxon>Ixodidae</taxon>
        <taxon>Ixodinae</taxon>
        <taxon>Ixodes</taxon>
    </lineage>
</organism>
<dbReference type="EnsemblMetazoa" id="ISCW024848-RA">
    <property type="protein sequence ID" value="ISCW024848-PA"/>
    <property type="gene ID" value="ISCW024848"/>
</dbReference>
<dbReference type="EMBL" id="ABJB010630179">
    <property type="status" value="NOT_ANNOTATED_CDS"/>
    <property type="molecule type" value="Genomic_DNA"/>
</dbReference>
<evidence type="ECO:0000313" key="3">
    <source>
        <dbReference type="Proteomes" id="UP000001555"/>
    </source>
</evidence>
<accession>B7QM48</accession>
<reference evidence="2" key="2">
    <citation type="submission" date="2020-05" db="UniProtKB">
        <authorList>
            <consortium name="EnsemblMetazoa"/>
        </authorList>
    </citation>
    <scope>IDENTIFICATION</scope>
    <source>
        <strain evidence="2">wikel</strain>
    </source>
</reference>
<evidence type="ECO:0000313" key="1">
    <source>
        <dbReference type="EMBL" id="EEC19920.1"/>
    </source>
</evidence>
<protein>
    <submittedName>
        <fullName evidence="1 2">Uncharacterized protein</fullName>
    </submittedName>
</protein>
<dbReference type="VEuPathDB" id="VectorBase:ISCI024848"/>
<dbReference type="VEuPathDB" id="VectorBase:ISCW024848"/>
<dbReference type="InParanoid" id="B7QM48"/>
<dbReference type="EMBL" id="DS969155">
    <property type="protein sequence ID" value="EEC19920.1"/>
    <property type="molecule type" value="Genomic_DNA"/>
</dbReference>
<dbReference type="Proteomes" id="UP000001555">
    <property type="component" value="Unassembled WGS sequence"/>
</dbReference>
<dbReference type="AlphaFoldDB" id="B7QM48"/>
<name>B7QM48_IXOSC</name>
<keyword evidence="3" id="KW-1185">Reference proteome</keyword>
<evidence type="ECO:0000313" key="2">
    <source>
        <dbReference type="EnsemblMetazoa" id="ISCW024848-PA"/>
    </source>
</evidence>
<proteinExistence type="predicted"/>
<sequence length="89" mass="9384">MNVEIDACGLPCPCCATGSLSCSSSDDDKMCRGGFLFLFCDPSSSVARSDVSSAFFSLRLASSYVAEGRKLNTVAYGKVTSRCEPMSTS</sequence>
<reference evidence="1 3" key="1">
    <citation type="submission" date="2008-03" db="EMBL/GenBank/DDBJ databases">
        <title>Annotation of Ixodes scapularis.</title>
        <authorList>
            <consortium name="Ixodes scapularis Genome Project Consortium"/>
            <person name="Caler E."/>
            <person name="Hannick L.I."/>
            <person name="Bidwell S."/>
            <person name="Joardar V."/>
            <person name="Thiagarajan M."/>
            <person name="Amedeo P."/>
            <person name="Galinsky K.J."/>
            <person name="Schobel S."/>
            <person name="Inman J."/>
            <person name="Hostetler J."/>
            <person name="Miller J."/>
            <person name="Hammond M."/>
            <person name="Megy K."/>
            <person name="Lawson D."/>
            <person name="Kodira C."/>
            <person name="Sutton G."/>
            <person name="Meyer J."/>
            <person name="Hill C.A."/>
            <person name="Birren B."/>
            <person name="Nene V."/>
            <person name="Collins F."/>
            <person name="Alarcon-Chaidez F."/>
            <person name="Wikel S."/>
            <person name="Strausberg R."/>
        </authorList>
    </citation>
    <scope>NUCLEOTIDE SEQUENCE [LARGE SCALE GENOMIC DNA]</scope>
    <source>
        <strain evidence="3">Wikel</strain>
        <strain evidence="1">Wikel colony</strain>
    </source>
</reference>
<gene>
    <name evidence="1" type="ORF">IscW_ISCW024848</name>
</gene>